<keyword evidence="10" id="KW-0677">Repeat</keyword>
<evidence type="ECO:0000256" key="10">
    <source>
        <dbReference type="ARBA" id="ARBA00022737"/>
    </source>
</evidence>
<dbReference type="Pfam" id="PF07732">
    <property type="entry name" value="Cu-oxidase_3"/>
    <property type="match status" value="1"/>
</dbReference>
<sequence>MIKAVQAIVGLGLLCLGATQAAVAATDVSKLPHVKQTLVAPPNVPAHEQTSKGPKVVQITMETQEKLIEVAPGAKVWALTFNGSVPGPLIVVHEGDYVELTLKNPKSSTLAHNVDFHAATGALGGAGLTLVQPGEEVVLRWKAIKAGVFVYHCAPGGTMIPFHVISGMSGALMVLPKDGLKDNKGKPYKYDRAYYIGEQDFYLPKDDKGNFKTYGSPAEGMADMLEVAKGLIPTHVVFNGAVGALTGDNALKAKVGEKVLFIHSQANRPSYPHLIGGHGDLYWVGGSFGDAPLTNQETWFVPAGAAVAAAYEFHQPGLHVYLSHNLIEAVLLGAAAHMTVDGAWNDDIMTQLKKPASFDAKAGMDH</sequence>
<evidence type="ECO:0000256" key="3">
    <source>
        <dbReference type="ARBA" id="ARBA00005127"/>
    </source>
</evidence>
<dbReference type="Proteomes" id="UP000198814">
    <property type="component" value="Unassembled WGS sequence"/>
</dbReference>
<evidence type="ECO:0000256" key="11">
    <source>
        <dbReference type="ARBA" id="ARBA00022764"/>
    </source>
</evidence>
<dbReference type="EMBL" id="QAOI01000012">
    <property type="protein sequence ID" value="PTQ76896.1"/>
    <property type="molecule type" value="Genomic_DNA"/>
</dbReference>
<dbReference type="GO" id="GO:0005507">
    <property type="term" value="F:copper ion binding"/>
    <property type="evidence" value="ECO:0007669"/>
    <property type="project" value="InterPro"/>
</dbReference>
<keyword evidence="8" id="KW-0285">Flavoprotein</keyword>
<evidence type="ECO:0000313" key="21">
    <source>
        <dbReference type="EMBL" id="PTQ76896.1"/>
    </source>
</evidence>
<feature type="domain" description="Plastocyanin-like" evidence="19">
    <location>
        <begin position="193"/>
        <end position="341"/>
    </location>
</feature>
<gene>
    <name evidence="21" type="ORF">C8R26_11251</name>
    <name evidence="22" type="ORF">SAMN05216333_102152</name>
</gene>
<comment type="subunit">
    <text evidence="5 18">Homotrimer.</text>
</comment>
<evidence type="ECO:0000313" key="22">
    <source>
        <dbReference type="EMBL" id="SEN93385.1"/>
    </source>
</evidence>
<feature type="binding site" description="type 1 copper site" evidence="17">
    <location>
        <position position="163"/>
    </location>
    <ligand>
        <name>Cu cation</name>
        <dbReference type="ChEBI" id="CHEBI:23378"/>
        <label>1</label>
    </ligand>
</feature>
<dbReference type="PANTHER" id="PTHR11709:SF394">
    <property type="entry name" value="FI03373P-RELATED"/>
    <property type="match status" value="1"/>
</dbReference>
<comment type="cofactor">
    <cofactor evidence="18">
        <name>Cu(2+)</name>
        <dbReference type="ChEBI" id="CHEBI:29036"/>
    </cofactor>
    <text evidence="18">Binds 1 Cu(+) ion.</text>
</comment>
<dbReference type="SUPFAM" id="SSF49503">
    <property type="entry name" value="Cupredoxins"/>
    <property type="match status" value="2"/>
</dbReference>
<feature type="signal peptide" evidence="18">
    <location>
        <begin position="1"/>
        <end position="24"/>
    </location>
</feature>
<feature type="chain" id="PRO_5035330579" description="Copper-containing nitrite reductase" evidence="18">
    <location>
        <begin position="25"/>
        <end position="366"/>
    </location>
</feature>
<comment type="pathway">
    <text evidence="3">Nitrogen metabolism; nitrate reduction (denitrification); dinitrogen from nitrate: step 2/4.</text>
</comment>
<evidence type="ECO:0000259" key="19">
    <source>
        <dbReference type="Pfam" id="PF00394"/>
    </source>
</evidence>
<evidence type="ECO:0000256" key="14">
    <source>
        <dbReference type="ARBA" id="ARBA00023008"/>
    </source>
</evidence>
<feature type="binding site" description="type 1 copper site" evidence="17">
    <location>
        <position position="117"/>
    </location>
    <ligand>
        <name>Cu cation</name>
        <dbReference type="ChEBI" id="CHEBI:23378"/>
        <label>1</label>
    </ligand>
</feature>
<evidence type="ECO:0000259" key="20">
    <source>
        <dbReference type="Pfam" id="PF07732"/>
    </source>
</evidence>
<accession>A0A1H8KKI7</accession>
<evidence type="ECO:0000256" key="17">
    <source>
        <dbReference type="PIRSR" id="PIRSR601287-1"/>
    </source>
</evidence>
<evidence type="ECO:0000256" key="16">
    <source>
        <dbReference type="ARBA" id="ARBA00049340"/>
    </source>
</evidence>
<feature type="binding site" description="type 1 copper site" evidence="17">
    <location>
        <position position="153"/>
    </location>
    <ligand>
        <name>Cu cation</name>
        <dbReference type="ChEBI" id="CHEBI:23378"/>
        <label>1</label>
    </ligand>
</feature>
<dbReference type="EMBL" id="FODO01000002">
    <property type="protein sequence ID" value="SEN93385.1"/>
    <property type="molecule type" value="Genomic_DNA"/>
</dbReference>
<dbReference type="AlphaFoldDB" id="A0A1H8KKI7"/>
<dbReference type="GO" id="GO:0019333">
    <property type="term" value="P:denitrification pathway"/>
    <property type="evidence" value="ECO:0007669"/>
    <property type="project" value="UniProtKB-UniPathway"/>
</dbReference>
<evidence type="ECO:0000256" key="1">
    <source>
        <dbReference type="ARBA" id="ARBA00001974"/>
    </source>
</evidence>
<reference evidence="22" key="1">
    <citation type="submission" date="2016-10" db="EMBL/GenBank/DDBJ databases">
        <authorList>
            <person name="de Groot N.N."/>
        </authorList>
    </citation>
    <scope>NUCLEOTIDE SEQUENCE [LARGE SCALE GENOMIC DNA]</scope>
    <source>
        <strain evidence="22">Nm76</strain>
    </source>
</reference>
<feature type="binding site" description="type 1 copper site" evidence="17">
    <location>
        <position position="112"/>
    </location>
    <ligand>
        <name>Cu cation</name>
        <dbReference type="ChEBI" id="CHEBI:23378"/>
        <label>1</label>
    </ligand>
</feature>
<dbReference type="Proteomes" id="UP000244128">
    <property type="component" value="Unassembled WGS sequence"/>
</dbReference>
<dbReference type="InterPro" id="IPR001287">
    <property type="entry name" value="NO2-reductase_Cu"/>
</dbReference>
<feature type="binding site" description="type 1 copper site" evidence="17">
    <location>
        <position position="168"/>
    </location>
    <ligand>
        <name>Cu cation</name>
        <dbReference type="ChEBI" id="CHEBI:23378"/>
        <label>1</label>
    </ligand>
</feature>
<keyword evidence="9 17" id="KW-0479">Metal-binding</keyword>
<evidence type="ECO:0000256" key="8">
    <source>
        <dbReference type="ARBA" id="ARBA00022630"/>
    </source>
</evidence>
<feature type="binding site" description="type 1 copper site" evidence="17">
    <location>
        <position position="324"/>
    </location>
    <ligand>
        <name>Cu cation</name>
        <dbReference type="ChEBI" id="CHEBI:23378"/>
        <label>1</label>
    </ligand>
</feature>
<evidence type="ECO:0000256" key="6">
    <source>
        <dbReference type="ARBA" id="ARBA00011882"/>
    </source>
</evidence>
<dbReference type="UniPathway" id="UPA00652">
    <property type="reaction ID" value="UER00707"/>
</dbReference>
<keyword evidence="11" id="KW-0574">Periplasm</keyword>
<keyword evidence="23" id="KW-1185">Reference proteome</keyword>
<dbReference type="Gene3D" id="2.60.40.420">
    <property type="entry name" value="Cupredoxins - blue copper proteins"/>
    <property type="match status" value="2"/>
</dbReference>
<dbReference type="GO" id="GO:0042128">
    <property type="term" value="P:nitrate assimilation"/>
    <property type="evidence" value="ECO:0007669"/>
    <property type="project" value="UniProtKB-KW"/>
</dbReference>
<evidence type="ECO:0000313" key="23">
    <source>
        <dbReference type="Proteomes" id="UP000198814"/>
    </source>
</evidence>
<dbReference type="GO" id="GO:0042597">
    <property type="term" value="C:periplasmic space"/>
    <property type="evidence" value="ECO:0007669"/>
    <property type="project" value="UniProtKB-SubCell"/>
</dbReference>
<feature type="domain" description="Plastocyanin-like" evidence="20">
    <location>
        <begin position="65"/>
        <end position="177"/>
    </location>
</feature>
<evidence type="ECO:0000256" key="9">
    <source>
        <dbReference type="ARBA" id="ARBA00022723"/>
    </source>
</evidence>
<evidence type="ECO:0000256" key="7">
    <source>
        <dbReference type="ARBA" id="ARBA00017290"/>
    </source>
</evidence>
<evidence type="ECO:0000256" key="13">
    <source>
        <dbReference type="ARBA" id="ARBA00023002"/>
    </source>
</evidence>
<dbReference type="PRINTS" id="PR00695">
    <property type="entry name" value="CUNO2RDTASE"/>
</dbReference>
<dbReference type="OrthoDB" id="9757546at2"/>
<keyword evidence="18" id="KW-0732">Signal</keyword>
<comment type="subcellular location">
    <subcellularLocation>
        <location evidence="2">Periplasm</location>
    </subcellularLocation>
</comment>
<dbReference type="Pfam" id="PF00394">
    <property type="entry name" value="Cu-oxidase"/>
    <property type="match status" value="1"/>
</dbReference>
<evidence type="ECO:0000256" key="4">
    <source>
        <dbReference type="ARBA" id="ARBA00010609"/>
    </source>
</evidence>
<keyword evidence="12" id="KW-0274">FAD</keyword>
<feature type="binding site" description="type 1 copper site" evidence="17">
    <location>
        <position position="152"/>
    </location>
    <ligand>
        <name>Cu cation</name>
        <dbReference type="ChEBI" id="CHEBI:23378"/>
        <label>1</label>
    </ligand>
</feature>
<keyword evidence="14 17" id="KW-0186">Copper</keyword>
<name>A0A1H8KKI7_9PROT</name>
<comment type="cofactor">
    <cofactor evidence="1">
        <name>FAD</name>
        <dbReference type="ChEBI" id="CHEBI:57692"/>
    </cofactor>
</comment>
<evidence type="ECO:0000256" key="18">
    <source>
        <dbReference type="RuleBase" id="RU365025"/>
    </source>
</evidence>
<dbReference type="InterPro" id="IPR001117">
    <property type="entry name" value="Cu-oxidase_2nd"/>
</dbReference>
<dbReference type="GO" id="GO:0050421">
    <property type="term" value="F:nitrite reductase (NO-forming) activity"/>
    <property type="evidence" value="ECO:0007669"/>
    <property type="project" value="UniProtKB-EC"/>
</dbReference>
<comment type="cofactor">
    <cofactor evidence="18">
        <name>Cu(+)</name>
        <dbReference type="ChEBI" id="CHEBI:49552"/>
    </cofactor>
    <text evidence="18">Binds 1 Cu(+) ion.</text>
</comment>
<dbReference type="RefSeq" id="WP_090316099.1">
    <property type="nucleotide sequence ID" value="NZ_FNOE01000003.1"/>
</dbReference>
<keyword evidence="15" id="KW-0534">Nitrate assimilation</keyword>
<keyword evidence="13 18" id="KW-0560">Oxidoreductase</keyword>
<evidence type="ECO:0000256" key="2">
    <source>
        <dbReference type="ARBA" id="ARBA00004418"/>
    </source>
</evidence>
<dbReference type="PANTHER" id="PTHR11709">
    <property type="entry name" value="MULTI-COPPER OXIDASE"/>
    <property type="match status" value="1"/>
</dbReference>
<dbReference type="InterPro" id="IPR011707">
    <property type="entry name" value="Cu-oxidase-like_N"/>
</dbReference>
<comment type="catalytic activity">
    <reaction evidence="16 18">
        <text>nitric oxide + Fe(III)-[cytochrome c] + H2O = Fe(II)-[cytochrome c] + nitrite + 2 H(+)</text>
        <dbReference type="Rhea" id="RHEA:15233"/>
        <dbReference type="Rhea" id="RHEA-COMP:10350"/>
        <dbReference type="Rhea" id="RHEA-COMP:14399"/>
        <dbReference type="ChEBI" id="CHEBI:15377"/>
        <dbReference type="ChEBI" id="CHEBI:15378"/>
        <dbReference type="ChEBI" id="CHEBI:16301"/>
        <dbReference type="ChEBI" id="CHEBI:16480"/>
        <dbReference type="ChEBI" id="CHEBI:29033"/>
        <dbReference type="ChEBI" id="CHEBI:29034"/>
        <dbReference type="EC" id="1.7.2.1"/>
    </reaction>
</comment>
<dbReference type="NCBIfam" id="TIGR02376">
    <property type="entry name" value="Cu_nitrite_red"/>
    <property type="match status" value="1"/>
</dbReference>
<dbReference type="InterPro" id="IPR008972">
    <property type="entry name" value="Cupredoxin"/>
</dbReference>
<evidence type="ECO:0000313" key="24">
    <source>
        <dbReference type="Proteomes" id="UP000244128"/>
    </source>
</evidence>
<reference evidence="21 24" key="3">
    <citation type="submission" date="2018-04" db="EMBL/GenBank/DDBJ databases">
        <title>Active sludge and wastewater microbial communities from Klosterneuburg, Austria.</title>
        <authorList>
            <person name="Wagner M."/>
        </authorList>
    </citation>
    <scope>NUCLEOTIDE SEQUENCE [LARGE SCALE GENOMIC DNA]</scope>
    <source>
        <strain evidence="21 24">Nm49</strain>
    </source>
</reference>
<evidence type="ECO:0000256" key="5">
    <source>
        <dbReference type="ARBA" id="ARBA00011233"/>
    </source>
</evidence>
<reference evidence="23" key="2">
    <citation type="submission" date="2016-10" db="EMBL/GenBank/DDBJ databases">
        <authorList>
            <person name="Varghese N."/>
            <person name="Submissions S."/>
        </authorList>
    </citation>
    <scope>NUCLEOTIDE SEQUENCE [LARGE SCALE GENOMIC DNA]</scope>
    <source>
        <strain evidence="23">Nm76</strain>
    </source>
</reference>
<dbReference type="STRING" id="42354.SAMN05216333_102152"/>
<comment type="similarity">
    <text evidence="4 18">Belongs to the multicopper oxidase family.</text>
</comment>
<dbReference type="EC" id="1.7.2.1" evidence="6 18"/>
<evidence type="ECO:0000256" key="12">
    <source>
        <dbReference type="ARBA" id="ARBA00022827"/>
    </source>
</evidence>
<evidence type="ECO:0000256" key="15">
    <source>
        <dbReference type="ARBA" id="ARBA00023063"/>
    </source>
</evidence>
<dbReference type="InterPro" id="IPR045087">
    <property type="entry name" value="Cu-oxidase_fam"/>
</dbReference>
<protein>
    <recommendedName>
        <fullName evidence="7 18">Copper-containing nitrite reductase</fullName>
        <ecNumber evidence="6 18">1.7.2.1</ecNumber>
    </recommendedName>
</protein>
<organism evidence="22 23">
    <name type="scientific">Nitrosomonas oligotropha</name>
    <dbReference type="NCBI Taxonomy" id="42354"/>
    <lineage>
        <taxon>Bacteria</taxon>
        <taxon>Pseudomonadati</taxon>
        <taxon>Pseudomonadota</taxon>
        <taxon>Betaproteobacteria</taxon>
        <taxon>Nitrosomonadales</taxon>
        <taxon>Nitrosomonadaceae</taxon>
        <taxon>Nitrosomonas</taxon>
    </lineage>
</organism>
<proteinExistence type="inferred from homology"/>